<dbReference type="InterPro" id="IPR038251">
    <property type="entry name" value="PdxB_dimer_sf"/>
</dbReference>
<dbReference type="PANTHER" id="PTHR10996:SF178">
    <property type="entry name" value="2-HYDROXYACID DEHYDROGENASE YGL185C-RELATED"/>
    <property type="match status" value="1"/>
</dbReference>
<reference evidence="8 9" key="1">
    <citation type="submission" date="2021-11" db="EMBL/GenBank/DDBJ databases">
        <title>Aliifidinibius sp. nov., a new bacterium isolated from saline soil.</title>
        <authorList>
            <person name="Galisteo C."/>
            <person name="De La Haba R."/>
            <person name="Sanchez-Porro C."/>
            <person name="Ventosa A."/>
        </authorList>
    </citation>
    <scope>NUCLEOTIDE SEQUENCE [LARGE SCALE GENOMIC DNA]</scope>
    <source>
        <strain evidence="8 9">KACC 190600</strain>
    </source>
</reference>
<keyword evidence="9" id="KW-1185">Reference proteome</keyword>
<keyword evidence="2 5" id="KW-0560">Oxidoreductase</keyword>
<keyword evidence="1" id="KW-0963">Cytoplasm</keyword>
<dbReference type="InterPro" id="IPR029752">
    <property type="entry name" value="D-isomer_DH_CS1"/>
</dbReference>
<keyword evidence="3" id="KW-0520">NAD</keyword>
<name>A0ABT3Q1V6_9BACT</name>
<dbReference type="PANTHER" id="PTHR10996">
    <property type="entry name" value="2-HYDROXYACID DEHYDROGENASE-RELATED"/>
    <property type="match status" value="1"/>
</dbReference>
<dbReference type="SUPFAM" id="SSF51735">
    <property type="entry name" value="NAD(P)-binding Rossmann-fold domains"/>
    <property type="match status" value="1"/>
</dbReference>
<dbReference type="InterPro" id="IPR006140">
    <property type="entry name" value="D-isomer_DH_NAD-bd"/>
</dbReference>
<organism evidence="8 9">
    <name type="scientific">Fodinibius salicampi</name>
    <dbReference type="NCBI Taxonomy" id="1920655"/>
    <lineage>
        <taxon>Bacteria</taxon>
        <taxon>Pseudomonadati</taxon>
        <taxon>Balneolota</taxon>
        <taxon>Balneolia</taxon>
        <taxon>Balneolales</taxon>
        <taxon>Balneolaceae</taxon>
        <taxon>Fodinibius</taxon>
    </lineage>
</organism>
<dbReference type="EMBL" id="JAJNDC010000004">
    <property type="protein sequence ID" value="MCW9714066.1"/>
    <property type="molecule type" value="Genomic_DNA"/>
</dbReference>
<protein>
    <submittedName>
        <fullName evidence="8">4-phosphoerythronate dehydrogenase</fullName>
    </submittedName>
</protein>
<evidence type="ECO:0000256" key="5">
    <source>
        <dbReference type="RuleBase" id="RU003719"/>
    </source>
</evidence>
<evidence type="ECO:0000256" key="4">
    <source>
        <dbReference type="ARBA" id="ARBA00023096"/>
    </source>
</evidence>
<dbReference type="Gene3D" id="3.40.50.720">
    <property type="entry name" value="NAD(P)-binding Rossmann-like Domain"/>
    <property type="match status" value="2"/>
</dbReference>
<dbReference type="InterPro" id="IPR050223">
    <property type="entry name" value="D-isomer_2-hydroxyacid_DH"/>
</dbReference>
<evidence type="ECO:0000256" key="2">
    <source>
        <dbReference type="ARBA" id="ARBA00023002"/>
    </source>
</evidence>
<dbReference type="InterPro" id="IPR036291">
    <property type="entry name" value="NAD(P)-bd_dom_sf"/>
</dbReference>
<dbReference type="CDD" id="cd12158">
    <property type="entry name" value="ErythrP_dh"/>
    <property type="match status" value="1"/>
</dbReference>
<dbReference type="PROSITE" id="PS00065">
    <property type="entry name" value="D_2_HYDROXYACID_DH_1"/>
    <property type="match status" value="1"/>
</dbReference>
<dbReference type="SUPFAM" id="SSF52283">
    <property type="entry name" value="Formate/glycerate dehydrogenase catalytic domain-like"/>
    <property type="match status" value="1"/>
</dbReference>
<evidence type="ECO:0000256" key="1">
    <source>
        <dbReference type="ARBA" id="ARBA00022490"/>
    </source>
</evidence>
<evidence type="ECO:0000259" key="6">
    <source>
        <dbReference type="Pfam" id="PF00389"/>
    </source>
</evidence>
<gene>
    <name evidence="8" type="ORF">LQ318_14230</name>
</gene>
<comment type="similarity">
    <text evidence="5">Belongs to the D-isomer specific 2-hydroxyacid dehydrogenase family.</text>
</comment>
<dbReference type="InterPro" id="IPR006139">
    <property type="entry name" value="D-isomer_2_OHA_DH_cat_dom"/>
</dbReference>
<dbReference type="RefSeq" id="WP_265791130.1">
    <property type="nucleotide sequence ID" value="NZ_BAABRS010000004.1"/>
</dbReference>
<accession>A0ABT3Q1V6</accession>
<evidence type="ECO:0000259" key="7">
    <source>
        <dbReference type="Pfam" id="PF02826"/>
    </source>
</evidence>
<comment type="caution">
    <text evidence="8">The sequence shown here is derived from an EMBL/GenBank/DDBJ whole genome shotgun (WGS) entry which is preliminary data.</text>
</comment>
<feature type="domain" description="D-isomer specific 2-hydroxyacid dehydrogenase catalytic" evidence="6">
    <location>
        <begin position="19"/>
        <end position="281"/>
    </location>
</feature>
<dbReference type="Pfam" id="PF02826">
    <property type="entry name" value="2-Hacid_dh_C"/>
    <property type="match status" value="1"/>
</dbReference>
<dbReference type="InterPro" id="IPR020921">
    <property type="entry name" value="Erythronate-4-P_DHase"/>
</dbReference>
<dbReference type="Gene3D" id="3.30.1370.170">
    <property type="match status" value="1"/>
</dbReference>
<feature type="domain" description="D-isomer specific 2-hydroxyacid dehydrogenase NAD-binding" evidence="7">
    <location>
        <begin position="109"/>
        <end position="257"/>
    </location>
</feature>
<sequence>MISVFADQYLYQIDHFLPDQVELYLFDPANGLPSELSKAHALLIRTVNSINEKSLADIPDNLSFIGTGSSGTDHVDQEYLRENDIVFADAAGCNARSVAEYVAASLLIWSDNTGHSLHEFSVGIIGMGHVGRQVNTLLQKLGITTFGYDPPRAEREADFNSVELDMILKADILSFHTPLNHGGNYPTFHWLNSDKLKGRAFDLIINTARGGVVDEKALIEAHKKGTIHHYILDVWENEPQLKLETARQSYIKTPHIAGYSVQAKRNASKFIADELIRHFDLPSAKNTDVPSPRTITDTIESFSGIEQLITYLHPIRQYEEKLHRILQNNQDNRGELFNKLRAEFPLRQEFNNIRLPEAYFNHYPLLKKLGFQSLD</sequence>
<dbReference type="Pfam" id="PF00389">
    <property type="entry name" value="2-Hacid_dh"/>
    <property type="match status" value="1"/>
</dbReference>
<dbReference type="Proteomes" id="UP001207337">
    <property type="component" value="Unassembled WGS sequence"/>
</dbReference>
<evidence type="ECO:0000313" key="9">
    <source>
        <dbReference type="Proteomes" id="UP001207337"/>
    </source>
</evidence>
<evidence type="ECO:0000256" key="3">
    <source>
        <dbReference type="ARBA" id="ARBA00023027"/>
    </source>
</evidence>
<evidence type="ECO:0000313" key="8">
    <source>
        <dbReference type="EMBL" id="MCW9714066.1"/>
    </source>
</evidence>
<keyword evidence="4" id="KW-0664">Pyridoxine biosynthesis</keyword>
<proteinExistence type="inferred from homology"/>